<dbReference type="SUPFAM" id="SSF51735">
    <property type="entry name" value="NAD(P)-binding Rossmann-fold domains"/>
    <property type="match status" value="1"/>
</dbReference>
<dbReference type="RefSeq" id="WP_167695922.1">
    <property type="nucleotide sequence ID" value="NZ_CP118181.1"/>
</dbReference>
<accession>A0A968L008</accession>
<dbReference type="InterPro" id="IPR050857">
    <property type="entry name" value="D-2-hydroxyacid_DH"/>
</dbReference>
<organism evidence="7 8">
    <name type="scientific">Entomospira culicis</name>
    <dbReference type="NCBI Taxonomy" id="2719989"/>
    <lineage>
        <taxon>Bacteria</taxon>
        <taxon>Pseudomonadati</taxon>
        <taxon>Spirochaetota</taxon>
        <taxon>Spirochaetia</taxon>
        <taxon>Spirochaetales</taxon>
        <taxon>Spirochaetaceae</taxon>
        <taxon>Entomospira</taxon>
    </lineage>
</organism>
<dbReference type="CDD" id="cd05299">
    <property type="entry name" value="CtBP_dh"/>
    <property type="match status" value="1"/>
</dbReference>
<reference evidence="7" key="1">
    <citation type="submission" date="2020-03" db="EMBL/GenBank/DDBJ databases">
        <title>Spirochaetal bacteria isolated from arthropods constitute a novel genus Entomospira genus novum within the order Spirochaetales.</title>
        <authorList>
            <person name="Grana-Miraglia L."/>
            <person name="Sikutova S."/>
            <person name="Fingerle V."/>
            <person name="Sing A."/>
            <person name="Castillo-Ramirez S."/>
            <person name="Margos G."/>
            <person name="Rudolf I."/>
        </authorList>
    </citation>
    <scope>NUCLEOTIDE SEQUENCE</scope>
    <source>
        <strain evidence="7">BR149</strain>
    </source>
</reference>
<dbReference type="InterPro" id="IPR006139">
    <property type="entry name" value="D-isomer_2_OHA_DH_cat_dom"/>
</dbReference>
<comment type="similarity">
    <text evidence="1 4">Belongs to the D-isomer specific 2-hydroxyacid dehydrogenase family.</text>
</comment>
<dbReference type="PANTHER" id="PTHR42789:SF1">
    <property type="entry name" value="D-ISOMER SPECIFIC 2-HYDROXYACID DEHYDROGENASE FAMILY PROTEIN (AFU_ORTHOLOGUE AFUA_6G10090)"/>
    <property type="match status" value="1"/>
</dbReference>
<dbReference type="InterPro" id="IPR006140">
    <property type="entry name" value="D-isomer_DH_NAD-bd"/>
</dbReference>
<dbReference type="InterPro" id="IPR043322">
    <property type="entry name" value="CtBP"/>
</dbReference>
<evidence type="ECO:0000256" key="4">
    <source>
        <dbReference type="RuleBase" id="RU003719"/>
    </source>
</evidence>
<dbReference type="Proteomes" id="UP000778951">
    <property type="component" value="Unassembled WGS sequence"/>
</dbReference>
<gene>
    <name evidence="7" type="ORF">HCT48_06430</name>
</gene>
<dbReference type="AlphaFoldDB" id="A0A968L008"/>
<evidence type="ECO:0000256" key="1">
    <source>
        <dbReference type="ARBA" id="ARBA00005854"/>
    </source>
</evidence>
<dbReference type="Gene3D" id="3.40.50.720">
    <property type="entry name" value="NAD(P)-binding Rossmann-like Domain"/>
    <property type="match status" value="2"/>
</dbReference>
<protein>
    <submittedName>
        <fullName evidence="7">C-terminal binding protein</fullName>
    </submittedName>
</protein>
<dbReference type="GO" id="GO:0003714">
    <property type="term" value="F:transcription corepressor activity"/>
    <property type="evidence" value="ECO:0007669"/>
    <property type="project" value="InterPro"/>
</dbReference>
<proteinExistence type="inferred from homology"/>
<evidence type="ECO:0000259" key="6">
    <source>
        <dbReference type="Pfam" id="PF02826"/>
    </source>
</evidence>
<dbReference type="FunFam" id="3.40.50.720:FF:000203">
    <property type="entry name" value="D-3-phosphoglycerate dehydrogenase (SerA)"/>
    <property type="match status" value="1"/>
</dbReference>
<feature type="domain" description="D-isomer specific 2-hydroxyacid dehydrogenase catalytic" evidence="5">
    <location>
        <begin position="15"/>
        <end position="320"/>
    </location>
</feature>
<evidence type="ECO:0000313" key="7">
    <source>
        <dbReference type="EMBL" id="NIZ69846.1"/>
    </source>
</evidence>
<dbReference type="InterPro" id="IPR036291">
    <property type="entry name" value="NAD(P)-bd_dom_sf"/>
</dbReference>
<name>A0A968L008_9SPIO</name>
<comment type="caution">
    <text evidence="7">The sequence shown here is derived from an EMBL/GenBank/DDBJ whole genome shotgun (WGS) entry which is preliminary data.</text>
</comment>
<keyword evidence="3" id="KW-0520">NAD</keyword>
<evidence type="ECO:0000259" key="5">
    <source>
        <dbReference type="Pfam" id="PF00389"/>
    </source>
</evidence>
<keyword evidence="8" id="KW-1185">Reference proteome</keyword>
<dbReference type="SUPFAM" id="SSF52283">
    <property type="entry name" value="Formate/glycerate dehydrogenase catalytic domain-like"/>
    <property type="match status" value="1"/>
</dbReference>
<dbReference type="GO" id="GO:0051287">
    <property type="term" value="F:NAD binding"/>
    <property type="evidence" value="ECO:0007669"/>
    <property type="project" value="InterPro"/>
</dbReference>
<dbReference type="Pfam" id="PF02826">
    <property type="entry name" value="2-Hacid_dh_C"/>
    <property type="match status" value="1"/>
</dbReference>
<evidence type="ECO:0000256" key="2">
    <source>
        <dbReference type="ARBA" id="ARBA00023002"/>
    </source>
</evidence>
<evidence type="ECO:0000256" key="3">
    <source>
        <dbReference type="ARBA" id="ARBA00023027"/>
    </source>
</evidence>
<sequence length="324" mass="35631">MFKIAVVGDRSNNNHEEERKIFSALQVEFLVYNFTLETDENIAYFKDVDAILAYQTTISKKTIDQLTKCKIIARYGVGTDAIDIEAATAKGIWVTSVPVAAVEEVATHSLAMLLALARNLLYIDKQVRLGRWNTAGERAVHRMSGRRMGFVGFGATAKQLAARLQSFGLAELLMYDPHVDANTARRLGVKKVDTIEQLLPMCDYLSLHLPSTSETRGMINTKTIAMMKDGVILINTARGSLINESDLVEALRSDKIAGAGLDVFAMEPLNPDSALLTLENVILSDHCAYYSVESESEAKRVAAGNVLRVLTGQQPDTPVNQIRP</sequence>
<dbReference type="Pfam" id="PF00389">
    <property type="entry name" value="2-Hacid_dh"/>
    <property type="match status" value="1"/>
</dbReference>
<dbReference type="InterPro" id="IPR029753">
    <property type="entry name" value="D-isomer_DH_CS"/>
</dbReference>
<dbReference type="PANTHER" id="PTHR42789">
    <property type="entry name" value="D-ISOMER SPECIFIC 2-HYDROXYACID DEHYDROGENASE FAMILY PROTEIN (AFU_ORTHOLOGUE AFUA_6G10090)"/>
    <property type="match status" value="1"/>
</dbReference>
<keyword evidence="2 4" id="KW-0560">Oxidoreductase</keyword>
<feature type="domain" description="D-isomer specific 2-hydroxyacid dehydrogenase NAD-binding" evidence="6">
    <location>
        <begin position="110"/>
        <end position="288"/>
    </location>
</feature>
<dbReference type="PROSITE" id="PS00671">
    <property type="entry name" value="D_2_HYDROXYACID_DH_3"/>
    <property type="match status" value="1"/>
</dbReference>
<dbReference type="EMBL" id="JAATLM010000001">
    <property type="protein sequence ID" value="NIZ69846.1"/>
    <property type="molecule type" value="Genomic_DNA"/>
</dbReference>
<dbReference type="GO" id="GO:0016616">
    <property type="term" value="F:oxidoreductase activity, acting on the CH-OH group of donors, NAD or NADP as acceptor"/>
    <property type="evidence" value="ECO:0007669"/>
    <property type="project" value="InterPro"/>
</dbReference>
<evidence type="ECO:0000313" key="8">
    <source>
        <dbReference type="Proteomes" id="UP000778951"/>
    </source>
</evidence>